<evidence type="ECO:0000313" key="5">
    <source>
        <dbReference type="Proteomes" id="UP000660021"/>
    </source>
</evidence>
<protein>
    <submittedName>
        <fullName evidence="4">S-layer homology domain-containing protein</fullName>
    </submittedName>
</protein>
<gene>
    <name evidence="4" type="ORF">H8S34_04695</name>
</gene>
<proteinExistence type="predicted"/>
<evidence type="ECO:0000259" key="3">
    <source>
        <dbReference type="PROSITE" id="PS51272"/>
    </source>
</evidence>
<accession>A0ABR7HRH3</accession>
<dbReference type="RefSeq" id="WP_186963182.1">
    <property type="nucleotide sequence ID" value="NZ_JACOPR010000002.1"/>
</dbReference>
<dbReference type="EMBL" id="JACOPR010000002">
    <property type="protein sequence ID" value="MBC5730131.1"/>
    <property type="molecule type" value="Genomic_DNA"/>
</dbReference>
<keyword evidence="2" id="KW-0732">Signal</keyword>
<dbReference type="InterPro" id="IPR051465">
    <property type="entry name" value="Cell_Envelope_Struct_Comp"/>
</dbReference>
<evidence type="ECO:0000256" key="1">
    <source>
        <dbReference type="ARBA" id="ARBA00022737"/>
    </source>
</evidence>
<reference evidence="4 5" key="1">
    <citation type="submission" date="2020-08" db="EMBL/GenBank/DDBJ databases">
        <title>Genome public.</title>
        <authorList>
            <person name="Liu C."/>
            <person name="Sun Q."/>
        </authorList>
    </citation>
    <scope>NUCLEOTIDE SEQUENCE [LARGE SCALE GENOMIC DNA]</scope>
    <source>
        <strain evidence="4 5">New-38</strain>
    </source>
</reference>
<comment type="caution">
    <text evidence="4">The sequence shown here is derived from an EMBL/GenBank/DDBJ whole genome shotgun (WGS) entry which is preliminary data.</text>
</comment>
<dbReference type="Proteomes" id="UP000660021">
    <property type="component" value="Unassembled WGS sequence"/>
</dbReference>
<feature type="chain" id="PRO_5046227220" evidence="2">
    <location>
        <begin position="25"/>
        <end position="361"/>
    </location>
</feature>
<evidence type="ECO:0000313" key="4">
    <source>
        <dbReference type="EMBL" id="MBC5730131.1"/>
    </source>
</evidence>
<dbReference type="PANTHER" id="PTHR43308:SF5">
    <property type="entry name" value="S-LAYER PROTEIN _ PEPTIDOGLYCAN ENDO-BETA-N-ACETYLGLUCOSAMINIDASE"/>
    <property type="match status" value="1"/>
</dbReference>
<keyword evidence="5" id="KW-1185">Reference proteome</keyword>
<dbReference type="PROSITE" id="PS51272">
    <property type="entry name" value="SLH"/>
    <property type="match status" value="2"/>
</dbReference>
<sequence length="361" mass="38044">MAHTLFRRLAPLGLALTLAVPALAAGMDTFVPDGTYPGFSDVSAGAWYAADVEQAVKLGLMKGKGDGRFDPQGQLSAAEAITMAAQVHSAYTGQNFTPGGSPWYENAVDYAEENGLILRKEFSDYSAPITRSDMAGIFAYALPAEELPRINRVASIPDVTSSTAHAGAIYLLYNAGVLAGTGDGTFSPDAPIDRSSAAAILNRLALPESRVTSALDTPVDGTTVENTDGAFRLTFGAGNWEEVQQDGAAGLTFTDQNGTLKALSFAKSGQNAATLTDFSVSRLTALRDALGGVELLEQPDVILFRGLPAVFYRYQEGTTVYTVFSVENSNSYVELTLAAPAGSEDAYPALLHTAYTLDLAL</sequence>
<dbReference type="InterPro" id="IPR001119">
    <property type="entry name" value="SLH_dom"/>
</dbReference>
<feature type="signal peptide" evidence="2">
    <location>
        <begin position="1"/>
        <end position="24"/>
    </location>
</feature>
<dbReference type="PANTHER" id="PTHR43308">
    <property type="entry name" value="OUTER MEMBRANE PROTEIN ALPHA-RELATED"/>
    <property type="match status" value="1"/>
</dbReference>
<organism evidence="4 5">
    <name type="scientific">Pseudoflavonifractor hominis</name>
    <dbReference type="NCBI Taxonomy" id="2763059"/>
    <lineage>
        <taxon>Bacteria</taxon>
        <taxon>Bacillati</taxon>
        <taxon>Bacillota</taxon>
        <taxon>Clostridia</taxon>
        <taxon>Eubacteriales</taxon>
        <taxon>Oscillospiraceae</taxon>
        <taxon>Pseudoflavonifractor</taxon>
    </lineage>
</organism>
<evidence type="ECO:0000256" key="2">
    <source>
        <dbReference type="SAM" id="SignalP"/>
    </source>
</evidence>
<feature type="domain" description="SLH" evidence="3">
    <location>
        <begin position="152"/>
        <end position="215"/>
    </location>
</feature>
<keyword evidence="1" id="KW-0677">Repeat</keyword>
<dbReference type="Pfam" id="PF00395">
    <property type="entry name" value="SLH"/>
    <property type="match status" value="2"/>
</dbReference>
<feature type="domain" description="SLH" evidence="3">
    <location>
        <begin position="35"/>
        <end position="98"/>
    </location>
</feature>
<name>A0ABR7HRH3_9FIRM</name>